<organism evidence="1 2">
    <name type="scientific">Aquilegia coerulea</name>
    <name type="common">Rocky mountain columbine</name>
    <dbReference type="NCBI Taxonomy" id="218851"/>
    <lineage>
        <taxon>Eukaryota</taxon>
        <taxon>Viridiplantae</taxon>
        <taxon>Streptophyta</taxon>
        <taxon>Embryophyta</taxon>
        <taxon>Tracheophyta</taxon>
        <taxon>Spermatophyta</taxon>
        <taxon>Magnoliopsida</taxon>
        <taxon>Ranunculales</taxon>
        <taxon>Ranunculaceae</taxon>
        <taxon>Thalictroideae</taxon>
        <taxon>Aquilegia</taxon>
    </lineage>
</organism>
<sequence>MAINFHSNFFSIHIKHVENNRMDAFIFSFKLFRLSLCDQKLASHFLQALFDKAFESGYTSILAWVLERSVGPLLCFKLSTERTREVILKFQ</sequence>
<dbReference type="InParanoid" id="A0A2G5CF10"/>
<dbReference type="Proteomes" id="UP000230069">
    <property type="component" value="Unassembled WGS sequence"/>
</dbReference>
<evidence type="ECO:0000313" key="2">
    <source>
        <dbReference type="Proteomes" id="UP000230069"/>
    </source>
</evidence>
<keyword evidence="2" id="KW-1185">Reference proteome</keyword>
<accession>A0A2G5CF10</accession>
<reference evidence="1 2" key="1">
    <citation type="submission" date="2017-09" db="EMBL/GenBank/DDBJ databases">
        <title>WGS assembly of Aquilegia coerulea Goldsmith.</title>
        <authorList>
            <person name="Hodges S."/>
            <person name="Kramer E."/>
            <person name="Nordborg M."/>
            <person name="Tomkins J."/>
            <person name="Borevitz J."/>
            <person name="Derieg N."/>
            <person name="Yan J."/>
            <person name="Mihaltcheva S."/>
            <person name="Hayes R.D."/>
            <person name="Rokhsar D."/>
        </authorList>
    </citation>
    <scope>NUCLEOTIDE SEQUENCE [LARGE SCALE GENOMIC DNA]</scope>
    <source>
        <strain evidence="2">cv. Goldsmith</strain>
    </source>
</reference>
<evidence type="ECO:0000313" key="1">
    <source>
        <dbReference type="EMBL" id="PIA29891.1"/>
    </source>
</evidence>
<dbReference type="EMBL" id="KZ305075">
    <property type="protein sequence ID" value="PIA29891.1"/>
    <property type="molecule type" value="Genomic_DNA"/>
</dbReference>
<gene>
    <name evidence="1" type="ORF">AQUCO_05800163v1</name>
</gene>
<proteinExistence type="predicted"/>
<name>A0A2G5CF10_AQUCA</name>
<protein>
    <submittedName>
        <fullName evidence="1">Uncharacterized protein</fullName>
    </submittedName>
</protein>
<dbReference type="AlphaFoldDB" id="A0A2G5CF10"/>